<evidence type="ECO:0000256" key="9">
    <source>
        <dbReference type="ARBA" id="ARBA00023316"/>
    </source>
</evidence>
<evidence type="ECO:0000256" key="8">
    <source>
        <dbReference type="ARBA" id="ARBA00022984"/>
    </source>
</evidence>
<dbReference type="InterPro" id="IPR011761">
    <property type="entry name" value="ATP-grasp"/>
</dbReference>
<dbReference type="InterPro" id="IPR013815">
    <property type="entry name" value="ATP_grasp_subdomain_1"/>
</dbReference>
<dbReference type="GeneID" id="91567009"/>
<keyword evidence="4 12" id="KW-0436">Ligase</keyword>
<dbReference type="InterPro" id="IPR005905">
    <property type="entry name" value="D_ala_D_ala"/>
</dbReference>
<keyword evidence="13" id="KW-1185">Reference proteome</keyword>
<feature type="domain" description="ATP-grasp" evidence="11">
    <location>
        <begin position="141"/>
        <end position="341"/>
    </location>
</feature>
<dbReference type="SUPFAM" id="SSF56059">
    <property type="entry name" value="Glutathione synthetase ATP-binding domain-like"/>
    <property type="match status" value="1"/>
</dbReference>
<evidence type="ECO:0000256" key="4">
    <source>
        <dbReference type="ARBA" id="ARBA00022598"/>
    </source>
</evidence>
<comment type="subcellular location">
    <subcellularLocation>
        <location evidence="1">Cytoplasm</location>
    </subcellularLocation>
</comment>
<dbReference type="EC" id="6.3.2.4" evidence="12"/>
<dbReference type="InterPro" id="IPR016185">
    <property type="entry name" value="PreATP-grasp_dom_sf"/>
</dbReference>
<dbReference type="Pfam" id="PF01820">
    <property type="entry name" value="Dala_Dala_lig_N"/>
    <property type="match status" value="1"/>
</dbReference>
<accession>A0ABS4XVV1</accession>
<dbReference type="InterPro" id="IPR011127">
    <property type="entry name" value="Dala_Dala_lig_N"/>
</dbReference>
<evidence type="ECO:0000256" key="7">
    <source>
        <dbReference type="ARBA" id="ARBA00022960"/>
    </source>
</evidence>
<evidence type="ECO:0000256" key="1">
    <source>
        <dbReference type="ARBA" id="ARBA00004496"/>
    </source>
</evidence>
<dbReference type="EMBL" id="JAGIOH010000001">
    <property type="protein sequence ID" value="MBP2400641.1"/>
    <property type="molecule type" value="Genomic_DNA"/>
</dbReference>
<dbReference type="SUPFAM" id="SSF52440">
    <property type="entry name" value="PreATP-grasp domain"/>
    <property type="match status" value="1"/>
</dbReference>
<dbReference type="Gene3D" id="3.40.50.20">
    <property type="match status" value="1"/>
</dbReference>
<dbReference type="Proteomes" id="UP001519291">
    <property type="component" value="Unassembled WGS sequence"/>
</dbReference>
<evidence type="ECO:0000256" key="2">
    <source>
        <dbReference type="ARBA" id="ARBA00010871"/>
    </source>
</evidence>
<keyword evidence="8" id="KW-0573">Peptidoglycan synthesis</keyword>
<dbReference type="RefSeq" id="WP_209513244.1">
    <property type="nucleotide sequence ID" value="NZ_JAGIOH010000001.1"/>
</dbReference>
<dbReference type="Gene3D" id="3.30.1490.20">
    <property type="entry name" value="ATP-grasp fold, A domain"/>
    <property type="match status" value="1"/>
</dbReference>
<dbReference type="Gene3D" id="3.30.470.20">
    <property type="entry name" value="ATP-grasp fold, B domain"/>
    <property type="match status" value="1"/>
</dbReference>
<evidence type="ECO:0000256" key="6">
    <source>
        <dbReference type="ARBA" id="ARBA00022840"/>
    </source>
</evidence>
<dbReference type="PANTHER" id="PTHR23132">
    <property type="entry name" value="D-ALANINE--D-ALANINE LIGASE"/>
    <property type="match status" value="1"/>
</dbReference>
<sequence>MRIVILCGGESPERDVSLASGWSVARALLERGHEAVLVDPAAAEPVLAGPLRPGDVVDAVAVGKEPPSPAERHLLRGRMHAALTGGPVLELLRDAELVFLALHGGWGEDGHVQGLLEMAGVRFTGADSAVCAAAWHKGRAQAVLGAAGVPVAERVLWRPGVSDVPQEVRRLVAAGPVVAKPVADGSSVSVHRVDSLSQLAQVAAEVHSGDAELLVEPFLPGREFTVAVVGGQVLPVVEIELTTPMFDYTAKYQPGAVSEVCPARVPADFASRLQELALRAHEALGFGDDAYSRTDFRCDADGEPMCLEVNTLPGLTATSLLPLAASGAEWTYPDLIQRIVDLAT</sequence>
<dbReference type="PROSITE" id="PS50975">
    <property type="entry name" value="ATP_GRASP"/>
    <property type="match status" value="1"/>
</dbReference>
<name>A0ABS4XVV1_9ACTN</name>
<proteinExistence type="inferred from homology"/>
<evidence type="ECO:0000256" key="10">
    <source>
        <dbReference type="PROSITE-ProRule" id="PRU00409"/>
    </source>
</evidence>
<evidence type="ECO:0000313" key="12">
    <source>
        <dbReference type="EMBL" id="MBP2400641.1"/>
    </source>
</evidence>
<protein>
    <submittedName>
        <fullName evidence="12">D-alanine-D-alanine ligase</fullName>
        <ecNumber evidence="12">6.3.2.4</ecNumber>
    </submittedName>
</protein>
<evidence type="ECO:0000259" key="11">
    <source>
        <dbReference type="PROSITE" id="PS50975"/>
    </source>
</evidence>
<dbReference type="PROSITE" id="PS00843">
    <property type="entry name" value="DALA_DALA_LIGASE_1"/>
    <property type="match status" value="1"/>
</dbReference>
<dbReference type="PIRSF" id="PIRSF039102">
    <property type="entry name" value="Ddl/VanB"/>
    <property type="match status" value="1"/>
</dbReference>
<reference evidence="12 13" key="1">
    <citation type="submission" date="2021-03" db="EMBL/GenBank/DDBJ databases">
        <title>Sequencing the genomes of 1000 actinobacteria strains.</title>
        <authorList>
            <person name="Klenk H.-P."/>
        </authorList>
    </citation>
    <scope>NUCLEOTIDE SEQUENCE [LARGE SCALE GENOMIC DNA]</scope>
    <source>
        <strain evidence="12 13">DSM 41480</strain>
    </source>
</reference>
<evidence type="ECO:0000313" key="13">
    <source>
        <dbReference type="Proteomes" id="UP001519291"/>
    </source>
</evidence>
<dbReference type="InterPro" id="IPR000291">
    <property type="entry name" value="D-Ala_lig_Van_CS"/>
</dbReference>
<dbReference type="PROSITE" id="PS00844">
    <property type="entry name" value="DALA_DALA_LIGASE_2"/>
    <property type="match status" value="1"/>
</dbReference>
<keyword evidence="9" id="KW-0961">Cell wall biogenesis/degradation</keyword>
<dbReference type="InterPro" id="IPR011095">
    <property type="entry name" value="Dala_Dala_lig_C"/>
</dbReference>
<keyword evidence="6 10" id="KW-0067">ATP-binding</keyword>
<comment type="caution">
    <text evidence="12">The sequence shown here is derived from an EMBL/GenBank/DDBJ whole genome shotgun (WGS) entry which is preliminary data.</text>
</comment>
<keyword evidence="5 10" id="KW-0547">Nucleotide-binding</keyword>
<comment type="similarity">
    <text evidence="2">Belongs to the D-alanine--D-alanine ligase family.</text>
</comment>
<dbReference type="GO" id="GO:0008716">
    <property type="term" value="F:D-alanine-D-alanine ligase activity"/>
    <property type="evidence" value="ECO:0007669"/>
    <property type="project" value="UniProtKB-EC"/>
</dbReference>
<evidence type="ECO:0000256" key="5">
    <source>
        <dbReference type="ARBA" id="ARBA00022741"/>
    </source>
</evidence>
<organism evidence="12 13">
    <name type="scientific">Streptomyces syringium</name>
    <dbReference type="NCBI Taxonomy" id="76729"/>
    <lineage>
        <taxon>Bacteria</taxon>
        <taxon>Bacillati</taxon>
        <taxon>Actinomycetota</taxon>
        <taxon>Actinomycetes</taxon>
        <taxon>Kitasatosporales</taxon>
        <taxon>Streptomycetaceae</taxon>
        <taxon>Streptomyces</taxon>
    </lineage>
</organism>
<dbReference type="PANTHER" id="PTHR23132:SF23">
    <property type="entry name" value="D-ALANINE--D-ALANINE LIGASE B"/>
    <property type="match status" value="1"/>
</dbReference>
<keyword evidence="3" id="KW-0963">Cytoplasm</keyword>
<evidence type="ECO:0000256" key="3">
    <source>
        <dbReference type="ARBA" id="ARBA00022490"/>
    </source>
</evidence>
<dbReference type="Pfam" id="PF07478">
    <property type="entry name" value="Dala_Dala_lig_C"/>
    <property type="match status" value="1"/>
</dbReference>
<gene>
    <name evidence="12" type="ORF">JO379_000110</name>
</gene>
<keyword evidence="7" id="KW-0133">Cell shape</keyword>